<comment type="caution">
    <text evidence="4">The sequence shown here is derived from an EMBL/GenBank/DDBJ whole genome shotgun (WGS) entry which is preliminary data.</text>
</comment>
<dbReference type="RefSeq" id="XP_044557362.1">
    <property type="nucleotide sequence ID" value="XM_044712797.1"/>
</dbReference>
<dbReference type="GO" id="GO:0005525">
    <property type="term" value="F:GTP binding"/>
    <property type="evidence" value="ECO:0007669"/>
    <property type="project" value="UniProtKB-KW"/>
</dbReference>
<dbReference type="PROSITE" id="PS51420">
    <property type="entry name" value="RHO"/>
    <property type="match status" value="1"/>
</dbReference>
<evidence type="ECO:0000256" key="1">
    <source>
        <dbReference type="ARBA" id="ARBA00022741"/>
    </source>
</evidence>
<dbReference type="OMA" id="WIHELRF"/>
<dbReference type="Proteomes" id="UP000444721">
    <property type="component" value="Unassembled WGS sequence"/>
</dbReference>
<feature type="compositionally biased region" description="Polar residues" evidence="3">
    <location>
        <begin position="1"/>
        <end position="13"/>
    </location>
</feature>
<evidence type="ECO:0000313" key="4">
    <source>
        <dbReference type="EMBL" id="KAF0972648.1"/>
    </source>
</evidence>
<dbReference type="OrthoDB" id="10020961at2759"/>
<keyword evidence="2" id="KW-0342">GTP-binding</keyword>
<evidence type="ECO:0000256" key="2">
    <source>
        <dbReference type="ARBA" id="ARBA00023134"/>
    </source>
</evidence>
<dbReference type="PANTHER" id="PTHR24072">
    <property type="entry name" value="RHO FAMILY GTPASE"/>
    <property type="match status" value="1"/>
</dbReference>
<sequence>MISSSSKVQQQHHTSYRTKKQVKRLSLSKFNQRIVKIMIVGNGSTGKTCLFTRLSQQRFPGGVDEYIPVTVDPCTQTVNLTKHVPSELSFTVELIDTASGEYYHTIREHTYAQVDLILVAYSCVDSNSLENVTYSWIPEARNHAPQTPIILVANKIDLRNNQEVVSRKQPIPFEEGEKVAKKNGCISFLETSALSDEGCSDFLEICVKAVMLSKNEESSSCCLQ</sequence>
<evidence type="ECO:0000256" key="3">
    <source>
        <dbReference type="SAM" id="MobiDB-lite"/>
    </source>
</evidence>
<dbReference type="VEuPathDB" id="AmoebaDB:FDP41_008897"/>
<dbReference type="PROSITE" id="PS51421">
    <property type="entry name" value="RAS"/>
    <property type="match status" value="1"/>
</dbReference>
<reference evidence="4 5" key="1">
    <citation type="journal article" date="2019" name="Sci. Rep.">
        <title>Nanopore sequencing improves the draft genome of the human pathogenic amoeba Naegleria fowleri.</title>
        <authorList>
            <person name="Liechti N."/>
            <person name="Schurch N."/>
            <person name="Bruggmann R."/>
            <person name="Wittwer M."/>
        </authorList>
    </citation>
    <scope>NUCLEOTIDE SEQUENCE [LARGE SCALE GENOMIC DNA]</scope>
    <source>
        <strain evidence="4 5">ATCC 30894</strain>
    </source>
</reference>
<dbReference type="EMBL" id="VFQX01000066">
    <property type="protein sequence ID" value="KAF0972648.1"/>
    <property type="molecule type" value="Genomic_DNA"/>
</dbReference>
<dbReference type="CDD" id="cd00157">
    <property type="entry name" value="Rho"/>
    <property type="match status" value="1"/>
</dbReference>
<dbReference type="GO" id="GO:0007264">
    <property type="term" value="P:small GTPase-mediated signal transduction"/>
    <property type="evidence" value="ECO:0007669"/>
    <property type="project" value="InterPro"/>
</dbReference>
<dbReference type="SUPFAM" id="SSF52540">
    <property type="entry name" value="P-loop containing nucleoside triphosphate hydrolases"/>
    <property type="match status" value="1"/>
</dbReference>
<dbReference type="AlphaFoldDB" id="A0A6A5BFB0"/>
<accession>A0A6A5BFB0</accession>
<dbReference type="SMART" id="SM00174">
    <property type="entry name" value="RHO"/>
    <property type="match status" value="1"/>
</dbReference>
<dbReference type="SMART" id="SM00173">
    <property type="entry name" value="RAS"/>
    <property type="match status" value="1"/>
</dbReference>
<feature type="region of interest" description="Disordered" evidence="3">
    <location>
        <begin position="1"/>
        <end position="20"/>
    </location>
</feature>
<evidence type="ECO:0000313" key="5">
    <source>
        <dbReference type="Proteomes" id="UP000444721"/>
    </source>
</evidence>
<dbReference type="SMART" id="SM00175">
    <property type="entry name" value="RAB"/>
    <property type="match status" value="1"/>
</dbReference>
<dbReference type="InterPro" id="IPR001806">
    <property type="entry name" value="Small_GTPase"/>
</dbReference>
<protein>
    <submittedName>
        <fullName evidence="4">Uncharacterized protein</fullName>
    </submittedName>
</protein>
<dbReference type="InterPro" id="IPR027417">
    <property type="entry name" value="P-loop_NTPase"/>
</dbReference>
<dbReference type="NCBIfam" id="TIGR00231">
    <property type="entry name" value="small_GTP"/>
    <property type="match status" value="1"/>
</dbReference>
<dbReference type="PROSITE" id="PS51419">
    <property type="entry name" value="RAB"/>
    <property type="match status" value="1"/>
</dbReference>
<keyword evidence="5" id="KW-1185">Reference proteome</keyword>
<dbReference type="PRINTS" id="PR00449">
    <property type="entry name" value="RASTRNSFRMNG"/>
</dbReference>
<organism evidence="4 5">
    <name type="scientific">Naegleria fowleri</name>
    <name type="common">Brain eating amoeba</name>
    <dbReference type="NCBI Taxonomy" id="5763"/>
    <lineage>
        <taxon>Eukaryota</taxon>
        <taxon>Discoba</taxon>
        <taxon>Heterolobosea</taxon>
        <taxon>Tetramitia</taxon>
        <taxon>Eutetramitia</taxon>
        <taxon>Vahlkampfiidae</taxon>
        <taxon>Naegleria</taxon>
    </lineage>
</organism>
<dbReference type="InterPro" id="IPR005225">
    <property type="entry name" value="Small_GTP-bd"/>
</dbReference>
<proteinExistence type="predicted"/>
<gene>
    <name evidence="4" type="ORF">FDP41_008897</name>
</gene>
<name>A0A6A5BFB0_NAEFO</name>
<dbReference type="VEuPathDB" id="AmoebaDB:NF0070240"/>
<dbReference type="VEuPathDB" id="AmoebaDB:NfTy_047830"/>
<dbReference type="GO" id="GO:0003924">
    <property type="term" value="F:GTPase activity"/>
    <property type="evidence" value="ECO:0007669"/>
    <property type="project" value="InterPro"/>
</dbReference>
<dbReference type="Gene3D" id="3.40.50.300">
    <property type="entry name" value="P-loop containing nucleotide triphosphate hydrolases"/>
    <property type="match status" value="1"/>
</dbReference>
<dbReference type="Pfam" id="PF00071">
    <property type="entry name" value="Ras"/>
    <property type="match status" value="1"/>
</dbReference>
<dbReference type="InterPro" id="IPR003578">
    <property type="entry name" value="Small_GTPase_Rho"/>
</dbReference>
<keyword evidence="1" id="KW-0547">Nucleotide-binding</keyword>
<dbReference type="GeneID" id="68116114"/>